<dbReference type="AlphaFoldDB" id="G2Q955"/>
<dbReference type="STRING" id="573729.G2Q955"/>
<dbReference type="VEuPathDB" id="FungiDB:MYCTH_2301160"/>
<gene>
    <name evidence="10" type="ORF">MYCTH_2301160</name>
</gene>
<dbReference type="InParanoid" id="G2Q955"/>
<dbReference type="Gene3D" id="2.10.109.10">
    <property type="entry name" value="Umud Fragment, subunit A"/>
    <property type="match status" value="1"/>
</dbReference>
<dbReference type="RefSeq" id="XP_003661592.1">
    <property type="nucleotide sequence ID" value="XM_003661544.1"/>
</dbReference>
<evidence type="ECO:0000256" key="4">
    <source>
        <dbReference type="ARBA" id="ARBA00023128"/>
    </source>
</evidence>
<evidence type="ECO:0000256" key="5">
    <source>
        <dbReference type="ARBA" id="ARBA00023136"/>
    </source>
</evidence>
<evidence type="ECO:0000256" key="2">
    <source>
        <dbReference type="ARBA" id="ARBA00022792"/>
    </source>
</evidence>
<dbReference type="InterPro" id="IPR019757">
    <property type="entry name" value="Pept_S26A_signal_pept_1_Lys-AS"/>
</dbReference>
<comment type="similarity">
    <text evidence="6">Belongs to the peptidase S26 family. IMP1 subfamily.</text>
</comment>
<feature type="region of interest" description="Disordered" evidence="8">
    <location>
        <begin position="1"/>
        <end position="72"/>
    </location>
</feature>
<feature type="active site" evidence="7">
    <location>
        <position position="153"/>
    </location>
</feature>
<keyword evidence="11" id="KW-1185">Reference proteome</keyword>
<keyword evidence="4" id="KW-0496">Mitochondrion</keyword>
<dbReference type="EMBL" id="CP003003">
    <property type="protein sequence ID" value="AEO56347.1"/>
    <property type="molecule type" value="Genomic_DNA"/>
</dbReference>
<sequence length="245" mass="26008">MPFLNPRFRRLPRPTALRINPKSTISSPRPSSTPLSSSSLPSPAPSSSSTNATSNPNPHSHGGSSKGKPGGQPSWLGHPFRVILATLKFVAFAHLLWEYVISMAPASGPSMLPTFEVLGEWLLVSKLHRFGRGVAVGDVVAYNIPINDEVGVKRVLGLPGDYVLMDTPDGGGVAGGGGGGPSMIQVPKGHCWIVGDNLVASRDSRYFGPVPLALIRGKVIATVRPFSEFKWITNPLRKASSPSDD</sequence>
<accession>G2Q955</accession>
<dbReference type="GO" id="GO:0006465">
    <property type="term" value="P:signal peptide processing"/>
    <property type="evidence" value="ECO:0007669"/>
    <property type="project" value="InterPro"/>
</dbReference>
<evidence type="ECO:0000259" key="9">
    <source>
        <dbReference type="Pfam" id="PF10502"/>
    </source>
</evidence>
<keyword evidence="2" id="KW-0999">Mitochondrion inner membrane</keyword>
<dbReference type="FunFam" id="2.10.109.10:FF:000015">
    <property type="entry name" value="Mitochondrial inner membrane protease subunit 1"/>
    <property type="match status" value="1"/>
</dbReference>
<dbReference type="PROSITE" id="PS00760">
    <property type="entry name" value="SPASE_I_2"/>
    <property type="match status" value="1"/>
</dbReference>
<dbReference type="GO" id="GO:0042720">
    <property type="term" value="C:mitochondrial inner membrane peptidase complex"/>
    <property type="evidence" value="ECO:0007669"/>
    <property type="project" value="TreeGrafter"/>
</dbReference>
<dbReference type="Proteomes" id="UP000007322">
    <property type="component" value="Chromosome 2"/>
</dbReference>
<dbReference type="GeneID" id="11510397"/>
<dbReference type="PANTHER" id="PTHR12383:SF16">
    <property type="entry name" value="MITOCHONDRIAL INNER MEMBRANE PROTEASE SUBUNIT 1"/>
    <property type="match status" value="1"/>
</dbReference>
<dbReference type="PRINTS" id="PR00727">
    <property type="entry name" value="LEADERPTASE"/>
</dbReference>
<dbReference type="GO" id="GO:0006627">
    <property type="term" value="P:protein processing involved in protein targeting to mitochondrion"/>
    <property type="evidence" value="ECO:0007669"/>
    <property type="project" value="TreeGrafter"/>
</dbReference>
<feature type="domain" description="Peptidase S26" evidence="9">
    <location>
        <begin position="185"/>
        <end position="221"/>
    </location>
</feature>
<dbReference type="FunCoup" id="G2Q955">
    <property type="interactions" value="368"/>
</dbReference>
<evidence type="ECO:0000313" key="11">
    <source>
        <dbReference type="Proteomes" id="UP000007322"/>
    </source>
</evidence>
<dbReference type="SUPFAM" id="SSF51306">
    <property type="entry name" value="LexA/Signal peptidase"/>
    <property type="match status" value="1"/>
</dbReference>
<evidence type="ECO:0000256" key="8">
    <source>
        <dbReference type="SAM" id="MobiDB-lite"/>
    </source>
</evidence>
<keyword evidence="3" id="KW-0378">Hydrolase</keyword>
<evidence type="ECO:0000256" key="7">
    <source>
        <dbReference type="PIRSR" id="PIRSR600223-1"/>
    </source>
</evidence>
<dbReference type="InterPro" id="IPR052064">
    <property type="entry name" value="Mito_IMP1_subunit"/>
</dbReference>
<feature type="active site" evidence="7">
    <location>
        <position position="110"/>
    </location>
</feature>
<dbReference type="CDD" id="cd06530">
    <property type="entry name" value="S26_SPase_I"/>
    <property type="match status" value="1"/>
</dbReference>
<dbReference type="InterPro" id="IPR000223">
    <property type="entry name" value="Pept_S26A_signal_pept_1"/>
</dbReference>
<dbReference type="HOGENOM" id="CLU_028723_4_3_1"/>
<comment type="subcellular location">
    <subcellularLocation>
        <location evidence="1">Mitochondrion inner membrane</location>
    </subcellularLocation>
</comment>
<evidence type="ECO:0000256" key="6">
    <source>
        <dbReference type="ARBA" id="ARBA00038445"/>
    </source>
</evidence>
<evidence type="ECO:0000256" key="1">
    <source>
        <dbReference type="ARBA" id="ARBA00004273"/>
    </source>
</evidence>
<dbReference type="Pfam" id="PF10502">
    <property type="entry name" value="Peptidase_S26"/>
    <property type="match status" value="2"/>
</dbReference>
<evidence type="ECO:0000256" key="3">
    <source>
        <dbReference type="ARBA" id="ARBA00022801"/>
    </source>
</evidence>
<proteinExistence type="inferred from homology"/>
<organism evidence="10 11">
    <name type="scientific">Thermothelomyces thermophilus (strain ATCC 42464 / BCRC 31852 / DSM 1799)</name>
    <name type="common">Sporotrichum thermophile</name>
    <dbReference type="NCBI Taxonomy" id="573729"/>
    <lineage>
        <taxon>Eukaryota</taxon>
        <taxon>Fungi</taxon>
        <taxon>Dikarya</taxon>
        <taxon>Ascomycota</taxon>
        <taxon>Pezizomycotina</taxon>
        <taxon>Sordariomycetes</taxon>
        <taxon>Sordariomycetidae</taxon>
        <taxon>Sordariales</taxon>
        <taxon>Chaetomiaceae</taxon>
        <taxon>Thermothelomyces</taxon>
    </lineage>
</organism>
<keyword evidence="5" id="KW-0472">Membrane</keyword>
<protein>
    <recommendedName>
        <fullName evidence="9">Peptidase S26 domain-containing protein</fullName>
    </recommendedName>
</protein>
<dbReference type="GO" id="GO:0004252">
    <property type="term" value="F:serine-type endopeptidase activity"/>
    <property type="evidence" value="ECO:0007669"/>
    <property type="project" value="InterPro"/>
</dbReference>
<dbReference type="eggNOG" id="KOG0171">
    <property type="taxonomic scope" value="Eukaryota"/>
</dbReference>
<dbReference type="OMA" id="LCKGPSM"/>
<evidence type="ECO:0000313" key="10">
    <source>
        <dbReference type="EMBL" id="AEO56347.1"/>
    </source>
</evidence>
<dbReference type="KEGG" id="mtm:MYCTH_2301160"/>
<feature type="compositionally biased region" description="Low complexity" evidence="8">
    <location>
        <begin position="26"/>
        <end position="63"/>
    </location>
</feature>
<dbReference type="InterPro" id="IPR036286">
    <property type="entry name" value="LexA/Signal_pep-like_sf"/>
</dbReference>
<reference evidence="10 11" key="1">
    <citation type="journal article" date="2011" name="Nat. Biotechnol.">
        <title>Comparative genomic analysis of the thermophilic biomass-degrading fungi Myceliophthora thermophila and Thielavia terrestris.</title>
        <authorList>
            <person name="Berka R.M."/>
            <person name="Grigoriev I.V."/>
            <person name="Otillar R."/>
            <person name="Salamov A."/>
            <person name="Grimwood J."/>
            <person name="Reid I."/>
            <person name="Ishmael N."/>
            <person name="John T."/>
            <person name="Darmond C."/>
            <person name="Moisan M.-C."/>
            <person name="Henrissat B."/>
            <person name="Coutinho P.M."/>
            <person name="Lombard V."/>
            <person name="Natvig D.O."/>
            <person name="Lindquist E."/>
            <person name="Schmutz J."/>
            <person name="Lucas S."/>
            <person name="Harris P."/>
            <person name="Powlowski J."/>
            <person name="Bellemare A."/>
            <person name="Taylor D."/>
            <person name="Butler G."/>
            <person name="de Vries R.P."/>
            <person name="Allijn I.E."/>
            <person name="van den Brink J."/>
            <person name="Ushinsky S."/>
            <person name="Storms R."/>
            <person name="Powell A.J."/>
            <person name="Paulsen I.T."/>
            <person name="Elbourne L.D.H."/>
            <person name="Baker S.E."/>
            <person name="Magnuson J."/>
            <person name="LaBoissiere S."/>
            <person name="Clutterbuck A.J."/>
            <person name="Martinez D."/>
            <person name="Wogulis M."/>
            <person name="de Leon A.L."/>
            <person name="Rey M.W."/>
            <person name="Tsang A."/>
        </authorList>
    </citation>
    <scope>NUCLEOTIDE SEQUENCE [LARGE SCALE GENOMIC DNA]</scope>
    <source>
        <strain evidence="11">ATCC 42464 / BCRC 31852 / DSM 1799</strain>
    </source>
</reference>
<dbReference type="OrthoDB" id="308440at2759"/>
<feature type="domain" description="Peptidase S26" evidence="9">
    <location>
        <begin position="81"/>
        <end position="165"/>
    </location>
</feature>
<name>G2Q955_THET4</name>
<dbReference type="InterPro" id="IPR019533">
    <property type="entry name" value="Peptidase_S26"/>
</dbReference>
<dbReference type="PANTHER" id="PTHR12383">
    <property type="entry name" value="PROTEASE FAMILY S26 MITOCHONDRIAL INNER MEMBRANE PROTEASE-RELATED"/>
    <property type="match status" value="1"/>
</dbReference>